<dbReference type="AlphaFoldDB" id="A0AAV9SZQ6"/>
<keyword evidence="2" id="KW-1185">Reference proteome</keyword>
<organism evidence="1 2">
    <name type="scientific">Colletotrichum tabaci</name>
    <dbReference type="NCBI Taxonomy" id="1209068"/>
    <lineage>
        <taxon>Eukaryota</taxon>
        <taxon>Fungi</taxon>
        <taxon>Dikarya</taxon>
        <taxon>Ascomycota</taxon>
        <taxon>Pezizomycotina</taxon>
        <taxon>Sordariomycetes</taxon>
        <taxon>Hypocreomycetidae</taxon>
        <taxon>Glomerellales</taxon>
        <taxon>Glomerellaceae</taxon>
        <taxon>Colletotrichum</taxon>
        <taxon>Colletotrichum destructivum species complex</taxon>
    </lineage>
</organism>
<protein>
    <submittedName>
        <fullName evidence="1">Uncharacterized protein</fullName>
    </submittedName>
</protein>
<dbReference type="Proteomes" id="UP001327957">
    <property type="component" value="Unassembled WGS sequence"/>
</dbReference>
<reference evidence="1 2" key="1">
    <citation type="submission" date="2023-04" db="EMBL/GenBank/DDBJ databases">
        <title>Colletotrichum tabacum stain YC1 causing leaf anthracnose on Nicotiana tabacum(L.) cv.</title>
        <authorList>
            <person name="Ji Z."/>
            <person name="Wang M."/>
            <person name="Zhang J."/>
            <person name="Wang N."/>
            <person name="Zhou Z."/>
        </authorList>
    </citation>
    <scope>NUCLEOTIDE SEQUENCE [LARGE SCALE GENOMIC DNA]</scope>
    <source>
        <strain evidence="1 2">YC1</strain>
    </source>
</reference>
<evidence type="ECO:0000313" key="2">
    <source>
        <dbReference type="Proteomes" id="UP001327957"/>
    </source>
</evidence>
<name>A0AAV9SZQ6_9PEZI</name>
<dbReference type="InterPro" id="IPR022085">
    <property type="entry name" value="OpdG"/>
</dbReference>
<dbReference type="PANTHER" id="PTHR38797:SF4">
    <property type="entry name" value="NUCLEAR PORE COMPLEX PROTEIN NUP85"/>
    <property type="match status" value="1"/>
</dbReference>
<comment type="caution">
    <text evidence="1">The sequence shown here is derived from an EMBL/GenBank/DDBJ whole genome shotgun (WGS) entry which is preliminary data.</text>
</comment>
<proteinExistence type="predicted"/>
<accession>A0AAV9SZQ6</accession>
<dbReference type="EMBL" id="JASAOK010000047">
    <property type="protein sequence ID" value="KAK6210009.1"/>
    <property type="molecule type" value="Genomic_DNA"/>
</dbReference>
<dbReference type="InterPro" id="IPR053204">
    <property type="entry name" value="Oxopyrrolidines_Biosynth-assoc"/>
</dbReference>
<dbReference type="Pfam" id="PF12311">
    <property type="entry name" value="DUF3632"/>
    <property type="match status" value="1"/>
</dbReference>
<gene>
    <name evidence="1" type="ORF">QIS74_11593</name>
</gene>
<dbReference type="PANTHER" id="PTHR38797">
    <property type="entry name" value="NUCLEAR PORE COMPLEX PROTEIN NUP85-RELATED"/>
    <property type="match status" value="1"/>
</dbReference>
<sequence>MAHDINLGTVGEQTATESQEKIFRILQTHLQSGENTSTSSSELADAIQQLGATKSSRDAASGFLWDLWVVVVDLAYLIPPDHPWQDTLIGAIQTLRQTGGLIIATEATKKPLLWKDLPHLAEYMLDKWFDPTELDEWTLDNVAAWKNLNSFTARLTTQDFAPWLNFPGWQLQSALDESPDKGMILESRLWVATEWVIRCGSLVFQDMISARPHDDAVEEATEGQGLGKLRRWKKRFSELLEDKVRLGLDTVLVDRIEQTIKQMEEFETADQV</sequence>
<evidence type="ECO:0000313" key="1">
    <source>
        <dbReference type="EMBL" id="KAK6210009.1"/>
    </source>
</evidence>